<comment type="function">
    <text evidence="1">Subunit of the oligosaccharyl transferase (OST) complex that catalyzes the initial transfer of a defined glycan (Glc(3)Man(9)GlcNAc(2) in eukaryotes) from the lipid carrier dolichol-pyrophosphate to an asparagine residue within an Asn-X-Ser/Thr consensus motif in nascent polypeptide chains, the first step in protein N-glycosylation. N-glycosylation occurs cotranslationally and the complex associates with the Sec61 complex at the channel-forming translocon complex that mediates protein translocation across the endoplasmic reticulum (ER). All subunits are required for a maximal enzyme activity.</text>
</comment>
<feature type="transmembrane region" description="Helical" evidence="12">
    <location>
        <begin position="219"/>
        <end position="240"/>
    </location>
</feature>
<feature type="domain" description="Ribophorin II C-terminal" evidence="15">
    <location>
        <begin position="210"/>
        <end position="304"/>
    </location>
</feature>
<dbReference type="PANTHER" id="PTHR12640">
    <property type="entry name" value="RIBOPHORIN II"/>
    <property type="match status" value="1"/>
</dbReference>
<comment type="pathway">
    <text evidence="3">Protein modification; protein glycosylation.</text>
</comment>
<evidence type="ECO:0000256" key="5">
    <source>
        <dbReference type="ARBA" id="ARBA00022692"/>
    </source>
</evidence>
<dbReference type="Proteomes" id="UP001472866">
    <property type="component" value="Chromosome 07"/>
</dbReference>
<comment type="subcellular location">
    <subcellularLocation>
        <location evidence="2">Endoplasmic reticulum membrane</location>
        <topology evidence="2">Multi-pass membrane protein</topology>
    </subcellularLocation>
</comment>
<feature type="signal peptide" evidence="13">
    <location>
        <begin position="1"/>
        <end position="31"/>
    </location>
</feature>
<evidence type="ECO:0000256" key="1">
    <source>
        <dbReference type="ARBA" id="ARBA00002791"/>
    </source>
</evidence>
<evidence type="ECO:0000256" key="4">
    <source>
        <dbReference type="ARBA" id="ARBA00009038"/>
    </source>
</evidence>
<evidence type="ECO:0000256" key="2">
    <source>
        <dbReference type="ARBA" id="ARBA00004477"/>
    </source>
</evidence>
<feature type="transmembrane region" description="Helical" evidence="12">
    <location>
        <begin position="281"/>
        <end position="301"/>
    </location>
</feature>
<gene>
    <name evidence="16" type="ORF">HKI87_07g46850</name>
</gene>
<evidence type="ECO:0000256" key="8">
    <source>
        <dbReference type="ARBA" id="ARBA00022989"/>
    </source>
</evidence>
<evidence type="ECO:0000256" key="12">
    <source>
        <dbReference type="SAM" id="Phobius"/>
    </source>
</evidence>
<sequence length="310" mass="33110">MKHCRGGTRLAGCRAVLALALGLVLFGAARCTPQKNLVPIEVTDLTLDTTEENAGGVTETKSSEVIIGGSLKEAAHLHDSNELLVTLSVLVDKPSDFKPQQRLLTLSHAERKTRAAKFVGDVRSAGEGSLRVEFRVTAEAVEKQVGTLNGEYSAEVIVADSAFEESYRTSFGKIVVSHAHQEDGSLSVDPEPSARESAYELRKEFEHVMRPADKRAPSAISLVFAGAMFCPLVLLVPVAASAGANLKKLPSVFLSAVLFHAAVAATLGVIVYYWLSLPFLKTLPILSGLSAFAALAGFHLLRGLCKEKAD</sequence>
<dbReference type="Pfam" id="PF23860">
    <property type="entry name" value="Ribophorin_II_3rd"/>
    <property type="match status" value="1"/>
</dbReference>
<evidence type="ECO:0000256" key="9">
    <source>
        <dbReference type="ARBA" id="ARBA00023136"/>
    </source>
</evidence>
<evidence type="ECO:0000313" key="16">
    <source>
        <dbReference type="EMBL" id="WZN63140.1"/>
    </source>
</evidence>
<protein>
    <recommendedName>
        <fullName evidence="11">Ribophorin II</fullName>
    </recommendedName>
    <alternativeName>
        <fullName evidence="10">Ribophorin-2</fullName>
    </alternativeName>
</protein>
<dbReference type="EMBL" id="CP151507">
    <property type="protein sequence ID" value="WZN63140.1"/>
    <property type="molecule type" value="Genomic_DNA"/>
</dbReference>
<dbReference type="GO" id="GO:0006487">
    <property type="term" value="P:protein N-linked glycosylation"/>
    <property type="evidence" value="ECO:0007669"/>
    <property type="project" value="TreeGrafter"/>
</dbReference>
<dbReference type="InterPro" id="IPR056790">
    <property type="entry name" value="Ribophorin_II_C"/>
</dbReference>
<dbReference type="InterPro" id="IPR008814">
    <property type="entry name" value="Swp1"/>
</dbReference>
<evidence type="ECO:0000313" key="17">
    <source>
        <dbReference type="Proteomes" id="UP001472866"/>
    </source>
</evidence>
<reference evidence="16 17" key="1">
    <citation type="submission" date="2024-03" db="EMBL/GenBank/DDBJ databases">
        <title>Complete genome sequence of the green alga Chloropicon roscoffensis RCC1871.</title>
        <authorList>
            <person name="Lemieux C."/>
            <person name="Pombert J.-F."/>
            <person name="Otis C."/>
            <person name="Turmel M."/>
        </authorList>
    </citation>
    <scope>NUCLEOTIDE SEQUENCE [LARGE SCALE GENOMIC DNA]</scope>
    <source>
        <strain evidence="16 17">RCC1871</strain>
    </source>
</reference>
<comment type="similarity">
    <text evidence="4">Belongs to the SWP1 family.</text>
</comment>
<evidence type="ECO:0000259" key="14">
    <source>
        <dbReference type="Pfam" id="PF23860"/>
    </source>
</evidence>
<keyword evidence="9 12" id="KW-0472">Membrane</keyword>
<dbReference type="PANTHER" id="PTHR12640:SF0">
    <property type="entry name" value="DOLICHYL-DIPHOSPHOOLIGOSACCHARIDE--PROTEIN GLYCOSYLTRANSFERASE SUBUNIT 2"/>
    <property type="match status" value="1"/>
</dbReference>
<dbReference type="Pfam" id="PF25147">
    <property type="entry name" value="Ribophorin_II_C"/>
    <property type="match status" value="1"/>
</dbReference>
<keyword evidence="8 12" id="KW-1133">Transmembrane helix</keyword>
<evidence type="ECO:0000256" key="11">
    <source>
        <dbReference type="ARBA" id="ARBA00032139"/>
    </source>
</evidence>
<evidence type="ECO:0000256" key="13">
    <source>
        <dbReference type="SAM" id="SignalP"/>
    </source>
</evidence>
<keyword evidence="6 13" id="KW-0732">Signal</keyword>
<evidence type="ECO:0000259" key="15">
    <source>
        <dbReference type="Pfam" id="PF25147"/>
    </source>
</evidence>
<dbReference type="AlphaFoldDB" id="A0AAX4PC30"/>
<dbReference type="InterPro" id="IPR055374">
    <property type="entry name" value="Ribophorin_II_3rd"/>
</dbReference>
<keyword evidence="17" id="KW-1185">Reference proteome</keyword>
<keyword evidence="7" id="KW-0256">Endoplasmic reticulum</keyword>
<keyword evidence="5 12" id="KW-0812">Transmembrane</keyword>
<dbReference type="GO" id="GO:0008250">
    <property type="term" value="C:oligosaccharyltransferase complex"/>
    <property type="evidence" value="ECO:0007669"/>
    <property type="project" value="InterPro"/>
</dbReference>
<proteinExistence type="inferred from homology"/>
<feature type="domain" description="Ribophorin II third" evidence="14">
    <location>
        <begin position="58"/>
        <end position="175"/>
    </location>
</feature>
<evidence type="ECO:0000256" key="3">
    <source>
        <dbReference type="ARBA" id="ARBA00004922"/>
    </source>
</evidence>
<evidence type="ECO:0000256" key="6">
    <source>
        <dbReference type="ARBA" id="ARBA00022729"/>
    </source>
</evidence>
<evidence type="ECO:0000256" key="7">
    <source>
        <dbReference type="ARBA" id="ARBA00022824"/>
    </source>
</evidence>
<feature type="transmembrane region" description="Helical" evidence="12">
    <location>
        <begin position="252"/>
        <end position="275"/>
    </location>
</feature>
<evidence type="ECO:0000256" key="10">
    <source>
        <dbReference type="ARBA" id="ARBA00030078"/>
    </source>
</evidence>
<accession>A0AAX4PC30</accession>
<name>A0AAX4PC30_9CHLO</name>
<organism evidence="16 17">
    <name type="scientific">Chloropicon roscoffensis</name>
    <dbReference type="NCBI Taxonomy" id="1461544"/>
    <lineage>
        <taxon>Eukaryota</taxon>
        <taxon>Viridiplantae</taxon>
        <taxon>Chlorophyta</taxon>
        <taxon>Chloropicophyceae</taxon>
        <taxon>Chloropicales</taxon>
        <taxon>Chloropicaceae</taxon>
        <taxon>Chloropicon</taxon>
    </lineage>
</organism>
<feature type="chain" id="PRO_5044216888" description="Ribophorin II" evidence="13">
    <location>
        <begin position="32"/>
        <end position="310"/>
    </location>
</feature>